<comment type="caution">
    <text evidence="1">The sequence shown here is derived from an EMBL/GenBank/DDBJ whole genome shotgun (WGS) entry which is preliminary data.</text>
</comment>
<reference evidence="1" key="2">
    <citation type="submission" date="2020-09" db="EMBL/GenBank/DDBJ databases">
        <authorList>
            <person name="Sun Q."/>
            <person name="Zhou Y."/>
        </authorList>
    </citation>
    <scope>NUCLEOTIDE SEQUENCE</scope>
    <source>
        <strain evidence="1">CGMCC 1.12214</strain>
    </source>
</reference>
<evidence type="ECO:0000313" key="2">
    <source>
        <dbReference type="Proteomes" id="UP000603912"/>
    </source>
</evidence>
<proteinExistence type="predicted"/>
<reference evidence="1" key="1">
    <citation type="journal article" date="2014" name="Int. J. Syst. Evol. Microbiol.">
        <title>Complete genome sequence of Corynebacterium casei LMG S-19264T (=DSM 44701T), isolated from a smear-ripened cheese.</title>
        <authorList>
            <consortium name="US DOE Joint Genome Institute (JGI-PGF)"/>
            <person name="Walter F."/>
            <person name="Albersmeier A."/>
            <person name="Kalinowski J."/>
            <person name="Ruckert C."/>
        </authorList>
    </citation>
    <scope>NUCLEOTIDE SEQUENCE</scope>
    <source>
        <strain evidence="1">CGMCC 1.12214</strain>
    </source>
</reference>
<dbReference type="Proteomes" id="UP000603912">
    <property type="component" value="Unassembled WGS sequence"/>
</dbReference>
<sequence>MPKDDVHAHVGLSIALVITPVSAQLDASCLCERLQRFDGLIPFRSEPIHLTSLRGLGGWDNGKLPAGLYATRANDSWNEK</sequence>
<keyword evidence="2" id="KW-1185">Reference proteome</keyword>
<organism evidence="1 2">
    <name type="scientific">Alsobacter metallidurans</name>
    <dbReference type="NCBI Taxonomy" id="340221"/>
    <lineage>
        <taxon>Bacteria</taxon>
        <taxon>Pseudomonadati</taxon>
        <taxon>Pseudomonadota</taxon>
        <taxon>Alphaproteobacteria</taxon>
        <taxon>Hyphomicrobiales</taxon>
        <taxon>Alsobacteraceae</taxon>
        <taxon>Alsobacter</taxon>
    </lineage>
</organism>
<dbReference type="RefSeq" id="WP_188517748.1">
    <property type="nucleotide sequence ID" value="NZ_BMES01000002.1"/>
</dbReference>
<dbReference type="AlphaFoldDB" id="A0A917I779"/>
<gene>
    <name evidence="1" type="ORF">GCM10007036_21130</name>
</gene>
<evidence type="ECO:0000313" key="1">
    <source>
        <dbReference type="EMBL" id="GGH18751.1"/>
    </source>
</evidence>
<dbReference type="EMBL" id="BMES01000002">
    <property type="protein sequence ID" value="GGH18751.1"/>
    <property type="molecule type" value="Genomic_DNA"/>
</dbReference>
<name>A0A917I779_9HYPH</name>
<protein>
    <submittedName>
        <fullName evidence="1">Uncharacterized protein</fullName>
    </submittedName>
</protein>
<accession>A0A917I779</accession>